<gene>
    <name evidence="2" type="ORF">QE440_001855</name>
</gene>
<accession>A0AAJ2BPB1</accession>
<sequence>MRRRSRQFGLGLTLVLALAGMARAAEPVVLPELPYIPLGVVGHDNNAAYPDAQMERRLQLLDRYNLRSYRSGEFLLLDLPRLDRLVALARQYRITLRPVITQQLTQAQAYALAKRYAQDIKIWEIGNEQDYSRVGAGIRISRLVDIYRGIRRASDELGAGLETTINVMSCNPHDRSPKARCPGEPLGSMWFLDQAKAAGFDFDHISFHYYPHYHDRGRWMDLYLGQMRAMAEKYRTRIFFNEVNCGEIYSGSTDGGRPGDRGCYDSLESILSELNGRYRDVVREINVYELLDEPTHPVPHERHFGLFYDLDRPKPVMALIRRYAGASRDAR</sequence>
<dbReference type="RefSeq" id="WP_309757571.1">
    <property type="nucleotide sequence ID" value="NZ_JAVJAF010000001.1"/>
</dbReference>
<reference evidence="2" key="1">
    <citation type="submission" date="2023-08" db="EMBL/GenBank/DDBJ databases">
        <title>Functional and genomic diversity of the sorghum phyllosphere microbiome.</title>
        <authorList>
            <person name="Shade A."/>
        </authorList>
    </citation>
    <scope>NUCLEOTIDE SEQUENCE</scope>
    <source>
        <strain evidence="2">SORGH_AS_0201</strain>
    </source>
</reference>
<dbReference type="SUPFAM" id="SSF51445">
    <property type="entry name" value="(Trans)glycosidases"/>
    <property type="match status" value="1"/>
</dbReference>
<dbReference type="AlphaFoldDB" id="A0AAJ2BPB1"/>
<evidence type="ECO:0000313" key="3">
    <source>
        <dbReference type="Proteomes" id="UP001268036"/>
    </source>
</evidence>
<evidence type="ECO:0008006" key="4">
    <source>
        <dbReference type="Google" id="ProtNLM"/>
    </source>
</evidence>
<dbReference type="Gene3D" id="3.20.20.80">
    <property type="entry name" value="Glycosidases"/>
    <property type="match status" value="1"/>
</dbReference>
<protein>
    <recommendedName>
        <fullName evidence="4">Arabinogalactan endo-beta-1,4-galactanase</fullName>
    </recommendedName>
</protein>
<dbReference type="EMBL" id="JAVJAF010000001">
    <property type="protein sequence ID" value="MDR6234114.1"/>
    <property type="molecule type" value="Genomic_DNA"/>
</dbReference>
<organism evidence="2 3">
    <name type="scientific">Pseudomonas oryzihabitans</name>
    <dbReference type="NCBI Taxonomy" id="47885"/>
    <lineage>
        <taxon>Bacteria</taxon>
        <taxon>Pseudomonadati</taxon>
        <taxon>Pseudomonadota</taxon>
        <taxon>Gammaproteobacteria</taxon>
        <taxon>Pseudomonadales</taxon>
        <taxon>Pseudomonadaceae</taxon>
        <taxon>Pseudomonas</taxon>
    </lineage>
</organism>
<evidence type="ECO:0000256" key="1">
    <source>
        <dbReference type="SAM" id="SignalP"/>
    </source>
</evidence>
<feature type="chain" id="PRO_5042567054" description="Arabinogalactan endo-beta-1,4-galactanase" evidence="1">
    <location>
        <begin position="25"/>
        <end position="331"/>
    </location>
</feature>
<dbReference type="InterPro" id="IPR017853">
    <property type="entry name" value="GH"/>
</dbReference>
<comment type="caution">
    <text evidence="2">The sequence shown here is derived from an EMBL/GenBank/DDBJ whole genome shotgun (WGS) entry which is preliminary data.</text>
</comment>
<feature type="signal peptide" evidence="1">
    <location>
        <begin position="1"/>
        <end position="24"/>
    </location>
</feature>
<dbReference type="Proteomes" id="UP001268036">
    <property type="component" value="Unassembled WGS sequence"/>
</dbReference>
<evidence type="ECO:0000313" key="2">
    <source>
        <dbReference type="EMBL" id="MDR6234114.1"/>
    </source>
</evidence>
<name>A0AAJ2BPB1_9PSED</name>
<proteinExistence type="predicted"/>
<keyword evidence="1" id="KW-0732">Signal</keyword>